<evidence type="ECO:0000256" key="1">
    <source>
        <dbReference type="RuleBase" id="RU361183"/>
    </source>
</evidence>
<proteinExistence type="predicted"/>
<feature type="domain" description="Peptidase M12A" evidence="2">
    <location>
        <begin position="189"/>
        <end position="259"/>
    </location>
</feature>
<keyword evidence="4" id="KW-1185">Reference proteome</keyword>
<organism evidence="3 4">
    <name type="scientific">Apiospora aurea</name>
    <dbReference type="NCBI Taxonomy" id="335848"/>
    <lineage>
        <taxon>Eukaryota</taxon>
        <taxon>Fungi</taxon>
        <taxon>Dikarya</taxon>
        <taxon>Ascomycota</taxon>
        <taxon>Pezizomycotina</taxon>
        <taxon>Sordariomycetes</taxon>
        <taxon>Xylariomycetidae</taxon>
        <taxon>Amphisphaeriales</taxon>
        <taxon>Apiosporaceae</taxon>
        <taxon>Apiospora</taxon>
    </lineage>
</organism>
<sequence>MLVILHVEVREKKIELQHRQRQASVAARQATRIQRATQTQHPIMIHQVTQTQQATLIQQATQTQQPLLTHQITQTTPQAILRHQATQTDQTLRKYEKPVTRIYFRVRFLNGSDEEKELVKSLVKKHVHTLGIPIRFKFMPNSYTGPSTIRIKFVSSGNSKSKVGLWAMDRNAHDTTMTLNLASTEDPARKQRSILHEFGHALGLQHQHQHPDSGIQWDEAALKRRVQRDKAIKSQYVDRIPCPVSEPYDKHSIMHYRVAVRDTLNLTKPVPRKYVFSKGDKARLKKMYSTKESILLHGSEIEIRTWVKPVSAA</sequence>
<keyword evidence="1" id="KW-0482">Metalloprotease</keyword>
<dbReference type="EMBL" id="JAQQWE010000002">
    <property type="protein sequence ID" value="KAK7962943.1"/>
    <property type="molecule type" value="Genomic_DNA"/>
</dbReference>
<keyword evidence="1" id="KW-0378">Hydrolase</keyword>
<dbReference type="InterPro" id="IPR024079">
    <property type="entry name" value="MetalloPept_cat_dom_sf"/>
</dbReference>
<dbReference type="PRINTS" id="PR00480">
    <property type="entry name" value="ASTACIN"/>
</dbReference>
<name>A0ABR1QSM2_9PEZI</name>
<keyword evidence="1" id="KW-0645">Protease</keyword>
<comment type="caution">
    <text evidence="3">The sequence shown here is derived from an EMBL/GenBank/DDBJ whole genome shotgun (WGS) entry which is preliminary data.</text>
</comment>
<dbReference type="GeneID" id="92073052"/>
<keyword evidence="1" id="KW-0479">Metal-binding</keyword>
<dbReference type="Proteomes" id="UP001391051">
    <property type="component" value="Unassembled WGS sequence"/>
</dbReference>
<dbReference type="InterPro" id="IPR001506">
    <property type="entry name" value="Peptidase_M12A"/>
</dbReference>
<comment type="cofactor">
    <cofactor evidence="1">
        <name>Zn(2+)</name>
        <dbReference type="ChEBI" id="CHEBI:29105"/>
    </cofactor>
    <text evidence="1">Binds 1 zinc ion per subunit.</text>
</comment>
<evidence type="ECO:0000313" key="4">
    <source>
        <dbReference type="Proteomes" id="UP001391051"/>
    </source>
</evidence>
<accession>A0ABR1QSM2</accession>
<dbReference type="SUPFAM" id="SSF55486">
    <property type="entry name" value="Metalloproteases ('zincins'), catalytic domain"/>
    <property type="match status" value="1"/>
</dbReference>
<evidence type="ECO:0000313" key="3">
    <source>
        <dbReference type="EMBL" id="KAK7962943.1"/>
    </source>
</evidence>
<dbReference type="PANTHER" id="PTHR10127:SF850">
    <property type="entry name" value="METALLOENDOPEPTIDASE"/>
    <property type="match status" value="1"/>
</dbReference>
<dbReference type="RefSeq" id="XP_066705054.1">
    <property type="nucleotide sequence ID" value="XM_066839990.1"/>
</dbReference>
<evidence type="ECO:0000259" key="2">
    <source>
        <dbReference type="Pfam" id="PF01400"/>
    </source>
</evidence>
<reference evidence="3 4" key="1">
    <citation type="submission" date="2023-01" db="EMBL/GenBank/DDBJ databases">
        <title>Analysis of 21 Apiospora genomes using comparative genomics revels a genus with tremendous synthesis potential of carbohydrate active enzymes and secondary metabolites.</title>
        <authorList>
            <person name="Sorensen T."/>
        </authorList>
    </citation>
    <scope>NUCLEOTIDE SEQUENCE [LARGE SCALE GENOMIC DNA]</scope>
    <source>
        <strain evidence="3 4">CBS 24483</strain>
    </source>
</reference>
<gene>
    <name evidence="3" type="ORF">PG986_003768</name>
</gene>
<dbReference type="PANTHER" id="PTHR10127">
    <property type="entry name" value="DISCOIDIN, CUB, EGF, LAMININ , AND ZINC METALLOPROTEASE DOMAIN CONTAINING"/>
    <property type="match status" value="1"/>
</dbReference>
<protein>
    <recommendedName>
        <fullName evidence="1">Metalloendopeptidase</fullName>
        <ecNumber evidence="1">3.4.24.-</ecNumber>
    </recommendedName>
</protein>
<dbReference type="EC" id="3.4.24.-" evidence="1"/>
<dbReference type="Gene3D" id="3.40.390.10">
    <property type="entry name" value="Collagenase (Catalytic Domain)"/>
    <property type="match status" value="1"/>
</dbReference>
<dbReference type="Pfam" id="PF01400">
    <property type="entry name" value="Astacin"/>
    <property type="match status" value="1"/>
</dbReference>
<keyword evidence="1" id="KW-0862">Zinc</keyword>